<feature type="compositionally biased region" description="Basic and acidic residues" evidence="10">
    <location>
        <begin position="428"/>
        <end position="437"/>
    </location>
</feature>
<feature type="repeat" description="NHL" evidence="9">
    <location>
        <begin position="699"/>
        <end position="742"/>
    </location>
</feature>
<evidence type="ECO:0000259" key="12">
    <source>
        <dbReference type="PROSITE" id="PS50119"/>
    </source>
</evidence>
<comment type="similarity">
    <text evidence="2">Belongs to the TRIM/RBCC family.</text>
</comment>
<proteinExistence type="inferred from homology"/>
<name>A0A8K0E583_BRALA</name>
<dbReference type="InterPro" id="IPR013083">
    <property type="entry name" value="Znf_RING/FYVE/PHD"/>
</dbReference>
<evidence type="ECO:0000256" key="7">
    <source>
        <dbReference type="ARBA" id="ARBA00022833"/>
    </source>
</evidence>
<feature type="compositionally biased region" description="Basic and acidic residues" evidence="10">
    <location>
        <begin position="383"/>
        <end position="394"/>
    </location>
</feature>
<feature type="compositionally biased region" description="Basic and acidic residues" evidence="10">
    <location>
        <begin position="407"/>
        <end position="421"/>
    </location>
</feature>
<evidence type="ECO:0000313" key="14">
    <source>
        <dbReference type="Proteomes" id="UP000838412"/>
    </source>
</evidence>
<feature type="repeat" description="NHL" evidence="9">
    <location>
        <begin position="607"/>
        <end position="647"/>
    </location>
</feature>
<dbReference type="InterPro" id="IPR050952">
    <property type="entry name" value="TRIM-NHL_E3_ligases"/>
</dbReference>
<feature type="domain" description="RING-type" evidence="11">
    <location>
        <begin position="18"/>
        <end position="58"/>
    </location>
</feature>
<dbReference type="PANTHER" id="PTHR24104:SF50">
    <property type="entry name" value="SMP-30_GLUCONOLACTONASE_LRE-LIKE REGION DOMAIN-CONTAINING PROTEIN"/>
    <property type="match status" value="1"/>
</dbReference>
<dbReference type="Pfam" id="PF00097">
    <property type="entry name" value="zf-C3HC4"/>
    <property type="match status" value="1"/>
</dbReference>
<dbReference type="SUPFAM" id="SSF101898">
    <property type="entry name" value="NHL repeat"/>
    <property type="match status" value="1"/>
</dbReference>
<dbReference type="Gene3D" id="3.30.40.10">
    <property type="entry name" value="Zinc/RING finger domain, C3HC4 (zinc finger)"/>
    <property type="match status" value="1"/>
</dbReference>
<keyword evidence="5" id="KW-0677">Repeat</keyword>
<dbReference type="CDD" id="cd16449">
    <property type="entry name" value="RING-HC"/>
    <property type="match status" value="1"/>
</dbReference>
<evidence type="ECO:0000256" key="10">
    <source>
        <dbReference type="SAM" id="MobiDB-lite"/>
    </source>
</evidence>
<comment type="catalytic activity">
    <reaction evidence="1">
        <text>S-ubiquitinyl-[E2 ubiquitin-conjugating enzyme]-L-cysteine + [acceptor protein]-L-lysine = [E2 ubiquitin-conjugating enzyme]-L-cysteine + N(6)-ubiquitinyl-[acceptor protein]-L-lysine.</text>
        <dbReference type="EC" id="2.3.2.27"/>
    </reaction>
</comment>
<dbReference type="AlphaFoldDB" id="A0A8K0E583"/>
<dbReference type="InterPro" id="IPR017907">
    <property type="entry name" value="Znf_RING_CS"/>
</dbReference>
<dbReference type="Gene3D" id="2.120.10.30">
    <property type="entry name" value="TolB, C-terminal domain"/>
    <property type="match status" value="2"/>
</dbReference>
<sequence>MDSGQDIRLQIQTDLLTCPLCRRPYVKPRTLPCHHTFCETCLVRCAGTYLTFPCPTCRHDAAVPASGVPGFPEDVFLSRLSFKIRTIEEPYVTPFVINECLTHQRQAIRFYCQTCEKPLCRECPRGNHNSHKVCHIEEQIERMKERVGTALSDQRQRSATAVTSLQAVRGSITEILPQKHAMERHIEALVHERIQAIQLEGETLQQELDSLYEKHVSEMTQRKKELEGTVETLLTFDVEAERELARGGLVDVNRHGEISEKLKIMYETMNRPVKNPPEFQATFVPTDVGSDPLVGYFDGIVVGKRPNDGIDSPQIITQSSEDDVAHVEEHTFKFESVSPDDKNDIQNGHETRSSLKDDWEKVELRNDYKREEFDSQNTAASRRTSDTGDVRRTVVDNGSEFSSLDTGIRRKGSERSNDSRRSSASSKDSPKRVESIRARPASVSYSGDNRTKGFWVPDHRIGGFSFDETQSERVKYVPSMRRQMSEPARPTQRQDTATGPTQSAATSSGAPTPLNMPNTMTKISDDKVKFNQPYGVAVSRDGLIAVVDQRGEQSKFESTVVHIFDQSGAFIRTFDAPGCHQIAVDLEGRLLLTNSARRKVDLFDTNGTLLQSFGTFTFPMGIAVSPKDGSIYVTDPPGDRICVYGPDMTLVRKVGSPHSRLDERFRSPYFVSSDGSGRILVSDLSNHCVKVMDSDYKLQLKIGTQGSRAGQLQYPCGVAVDHLDNFVVVDHGNSRVLVFDSSGNFVKTIVTREHGLVKPADVALLPNGKIVLTDMKGGTVYILHSY</sequence>
<dbReference type="InterPro" id="IPR000315">
    <property type="entry name" value="Znf_B-box"/>
</dbReference>
<keyword evidence="14" id="KW-1185">Reference proteome</keyword>
<evidence type="ECO:0000256" key="8">
    <source>
        <dbReference type="PROSITE-ProRule" id="PRU00024"/>
    </source>
</evidence>
<dbReference type="Pfam" id="PF00643">
    <property type="entry name" value="zf-B_box"/>
    <property type="match status" value="1"/>
</dbReference>
<dbReference type="Gene3D" id="3.30.160.60">
    <property type="entry name" value="Classic Zinc Finger"/>
    <property type="match status" value="1"/>
</dbReference>
<dbReference type="GO" id="GO:0061630">
    <property type="term" value="F:ubiquitin protein ligase activity"/>
    <property type="evidence" value="ECO:0007669"/>
    <property type="project" value="UniProtKB-EC"/>
</dbReference>
<dbReference type="InterPro" id="IPR001258">
    <property type="entry name" value="NHL_repeat"/>
</dbReference>
<dbReference type="CDD" id="cd05819">
    <property type="entry name" value="NHL"/>
    <property type="match status" value="1"/>
</dbReference>
<accession>A0A8K0E583</accession>
<evidence type="ECO:0000256" key="3">
    <source>
        <dbReference type="ARBA" id="ARBA00012483"/>
    </source>
</evidence>
<dbReference type="InterPro" id="IPR011042">
    <property type="entry name" value="6-blade_b-propeller_TolB-like"/>
</dbReference>
<evidence type="ECO:0000256" key="5">
    <source>
        <dbReference type="ARBA" id="ARBA00022737"/>
    </source>
</evidence>
<evidence type="ECO:0000256" key="6">
    <source>
        <dbReference type="ARBA" id="ARBA00022771"/>
    </source>
</evidence>
<dbReference type="SMART" id="SM00184">
    <property type="entry name" value="RING"/>
    <property type="match status" value="1"/>
</dbReference>
<dbReference type="PROSITE" id="PS50119">
    <property type="entry name" value="ZF_BBOX"/>
    <property type="match status" value="1"/>
</dbReference>
<dbReference type="PANTHER" id="PTHR24104">
    <property type="entry name" value="E3 UBIQUITIN-PROTEIN LIGASE NHLRC1-RELATED"/>
    <property type="match status" value="1"/>
</dbReference>
<gene>
    <name evidence="13" type="primary">TRIM2</name>
    <name evidence="13" type="ORF">BLAG_LOCUS4930</name>
</gene>
<evidence type="ECO:0000313" key="13">
    <source>
        <dbReference type="EMBL" id="CAH1241183.1"/>
    </source>
</evidence>
<feature type="compositionally biased region" description="Polar residues" evidence="10">
    <location>
        <begin position="491"/>
        <end position="516"/>
    </location>
</feature>
<dbReference type="OrthoDB" id="10018824at2759"/>
<evidence type="ECO:0000256" key="1">
    <source>
        <dbReference type="ARBA" id="ARBA00000900"/>
    </source>
</evidence>
<protein>
    <recommendedName>
        <fullName evidence="3">RING-type E3 ubiquitin transferase</fullName>
        <ecNumber evidence="3">2.3.2.27</ecNumber>
    </recommendedName>
</protein>
<evidence type="ECO:0000256" key="9">
    <source>
        <dbReference type="PROSITE-ProRule" id="PRU00504"/>
    </source>
</evidence>
<organism evidence="13 14">
    <name type="scientific">Branchiostoma lanceolatum</name>
    <name type="common">Common lancelet</name>
    <name type="synonym">Amphioxus lanceolatum</name>
    <dbReference type="NCBI Taxonomy" id="7740"/>
    <lineage>
        <taxon>Eukaryota</taxon>
        <taxon>Metazoa</taxon>
        <taxon>Chordata</taxon>
        <taxon>Cephalochordata</taxon>
        <taxon>Leptocardii</taxon>
        <taxon>Amphioxiformes</taxon>
        <taxon>Branchiostomatidae</taxon>
        <taxon>Branchiostoma</taxon>
    </lineage>
</organism>
<dbReference type="PROSITE" id="PS51125">
    <property type="entry name" value="NHL"/>
    <property type="match status" value="2"/>
</dbReference>
<dbReference type="InterPro" id="IPR001841">
    <property type="entry name" value="Znf_RING"/>
</dbReference>
<keyword evidence="4" id="KW-0479">Metal-binding</keyword>
<feature type="region of interest" description="Disordered" evidence="10">
    <location>
        <begin position="479"/>
        <end position="516"/>
    </location>
</feature>
<dbReference type="EC" id="2.3.2.27" evidence="3"/>
<dbReference type="EMBL" id="OV696697">
    <property type="protein sequence ID" value="CAH1241183.1"/>
    <property type="molecule type" value="Genomic_DNA"/>
</dbReference>
<feature type="region of interest" description="Disordered" evidence="10">
    <location>
        <begin position="370"/>
        <end position="452"/>
    </location>
</feature>
<dbReference type="GO" id="GO:0043161">
    <property type="term" value="P:proteasome-mediated ubiquitin-dependent protein catabolic process"/>
    <property type="evidence" value="ECO:0007669"/>
    <property type="project" value="TreeGrafter"/>
</dbReference>
<keyword evidence="7" id="KW-0862">Zinc</keyword>
<keyword evidence="6 8" id="KW-0863">Zinc-finger</keyword>
<dbReference type="GO" id="GO:0008270">
    <property type="term" value="F:zinc ion binding"/>
    <property type="evidence" value="ECO:0007669"/>
    <property type="project" value="UniProtKB-KW"/>
</dbReference>
<dbReference type="SUPFAM" id="SSF57845">
    <property type="entry name" value="B-box zinc-binding domain"/>
    <property type="match status" value="1"/>
</dbReference>
<evidence type="ECO:0000259" key="11">
    <source>
        <dbReference type="PROSITE" id="PS50089"/>
    </source>
</evidence>
<feature type="domain" description="B box-type" evidence="12">
    <location>
        <begin position="100"/>
        <end position="136"/>
    </location>
</feature>
<dbReference type="PROSITE" id="PS50089">
    <property type="entry name" value="ZF_RING_2"/>
    <property type="match status" value="1"/>
</dbReference>
<dbReference type="SUPFAM" id="SSF57850">
    <property type="entry name" value="RING/U-box"/>
    <property type="match status" value="1"/>
</dbReference>
<dbReference type="FunFam" id="2.120.10.30:FF:000303">
    <property type="entry name" value="Uncharacterized protein"/>
    <property type="match status" value="1"/>
</dbReference>
<feature type="region of interest" description="Disordered" evidence="10">
    <location>
        <begin position="335"/>
        <end position="357"/>
    </location>
</feature>
<reference evidence="13" key="1">
    <citation type="submission" date="2022-01" db="EMBL/GenBank/DDBJ databases">
        <authorList>
            <person name="Braso-Vives M."/>
        </authorList>
    </citation>
    <scope>NUCLEOTIDE SEQUENCE</scope>
</reference>
<dbReference type="SMART" id="SM00336">
    <property type="entry name" value="BBOX"/>
    <property type="match status" value="1"/>
</dbReference>
<dbReference type="Proteomes" id="UP000838412">
    <property type="component" value="Chromosome 12"/>
</dbReference>
<dbReference type="InterPro" id="IPR018957">
    <property type="entry name" value="Znf_C3HC4_RING-type"/>
</dbReference>
<evidence type="ECO:0000256" key="4">
    <source>
        <dbReference type="ARBA" id="ARBA00022723"/>
    </source>
</evidence>
<dbReference type="PROSITE" id="PS00518">
    <property type="entry name" value="ZF_RING_1"/>
    <property type="match status" value="1"/>
</dbReference>
<evidence type="ECO:0000256" key="2">
    <source>
        <dbReference type="ARBA" id="ARBA00008518"/>
    </source>
</evidence>
<dbReference type="GO" id="GO:0000209">
    <property type="term" value="P:protein polyubiquitination"/>
    <property type="evidence" value="ECO:0007669"/>
    <property type="project" value="TreeGrafter"/>
</dbReference>